<sequence>MTTTIIPAQQETINYTATLLSPFHHGAGNSGNTALLRTQDVAQPDGTVAQVPFLSAASIRHALRDRIAWHLVSTLDLRPPAVVWSKLGVDLLWTGGSVTSTGAEVDLGMARRVEEVFPALALFGYSAHSDIVSGTLRASDAILVCRENQWRIPGAPDTKPAAAWRGEEFGTRHDVASTPVATLLEQADTLLGSTVKTTQMIFDTQVLIAGASLSGQLALQHGATAAHRTVLGAALALWAPGGEALLGAKTAQGYGRAAIAGLPDTSADLAAWTAHIADRRDDILQLVEDLTK</sequence>
<evidence type="ECO:0000313" key="1">
    <source>
        <dbReference type="EMBL" id="NIH58501.1"/>
    </source>
</evidence>
<reference evidence="1 2" key="1">
    <citation type="submission" date="2020-02" db="EMBL/GenBank/DDBJ databases">
        <title>Sequencing the genomes of 1000 actinobacteria strains.</title>
        <authorList>
            <person name="Klenk H.-P."/>
        </authorList>
    </citation>
    <scope>NUCLEOTIDE SEQUENCE [LARGE SCALE GENOMIC DNA]</scope>
    <source>
        <strain evidence="1 2">DSM 19609</strain>
    </source>
</reference>
<keyword evidence="2" id="KW-1185">Reference proteome</keyword>
<accession>A0ABX0SKG6</accession>
<dbReference type="EMBL" id="JAAMOZ010000003">
    <property type="protein sequence ID" value="NIH58501.1"/>
    <property type="molecule type" value="Genomic_DNA"/>
</dbReference>
<proteinExistence type="predicted"/>
<name>A0ABX0SKG6_9ACTN</name>
<evidence type="ECO:0000313" key="2">
    <source>
        <dbReference type="Proteomes" id="UP000749311"/>
    </source>
</evidence>
<comment type="caution">
    <text evidence="1">The sequence shown here is derived from an EMBL/GenBank/DDBJ whole genome shotgun (WGS) entry which is preliminary data.</text>
</comment>
<dbReference type="Proteomes" id="UP000749311">
    <property type="component" value="Unassembled WGS sequence"/>
</dbReference>
<organism evidence="1 2">
    <name type="scientific">Brooklawnia cerclae</name>
    <dbReference type="NCBI Taxonomy" id="349934"/>
    <lineage>
        <taxon>Bacteria</taxon>
        <taxon>Bacillati</taxon>
        <taxon>Actinomycetota</taxon>
        <taxon>Actinomycetes</taxon>
        <taxon>Propionibacteriales</taxon>
        <taxon>Propionibacteriaceae</taxon>
        <taxon>Brooklawnia</taxon>
    </lineage>
</organism>
<dbReference type="RefSeq" id="WP_167171068.1">
    <property type="nucleotide sequence ID" value="NZ_JAAMOZ010000003.1"/>
</dbReference>
<gene>
    <name evidence="1" type="ORF">FB473_003196</name>
</gene>
<protein>
    <submittedName>
        <fullName evidence="1">Uncharacterized protein</fullName>
    </submittedName>
</protein>